<name>A0A7S1YLS3_9STRA</name>
<feature type="signal peptide" evidence="8">
    <location>
        <begin position="1"/>
        <end position="21"/>
    </location>
</feature>
<evidence type="ECO:0000256" key="7">
    <source>
        <dbReference type="RuleBase" id="RU365085"/>
    </source>
</evidence>
<dbReference type="UniPathway" id="UPA00378"/>
<dbReference type="AlphaFoldDB" id="A0A7S1YLS3"/>
<comment type="caution">
    <text evidence="7">Lacks conserved residue(s) required for the propagation of feature annotation.</text>
</comment>
<evidence type="ECO:0000256" key="8">
    <source>
        <dbReference type="SAM" id="SignalP"/>
    </source>
</evidence>
<comment type="subcellular location">
    <subcellularLocation>
        <location evidence="1 7">Endoplasmic reticulum membrane</location>
        <topology evidence="1 7">Multi-pass membrane protein</topology>
    </subcellularLocation>
</comment>
<dbReference type="Pfam" id="PF08285">
    <property type="entry name" value="DPM3"/>
    <property type="match status" value="1"/>
</dbReference>
<feature type="chain" id="PRO_5031161577" description="Dolichol-phosphate mannosyltransferase subunit 3" evidence="8">
    <location>
        <begin position="22"/>
        <end position="100"/>
    </location>
</feature>
<gene>
    <name evidence="9" type="ORF">DBRI1063_LOCUS249</name>
</gene>
<comment type="function">
    <text evidence="7">Stabilizer subunit of the dolichol-phosphate mannose (DPM) synthase complex; tethers catalytic subunit to the ER.</text>
</comment>
<accession>A0A7S1YLS3</accession>
<keyword evidence="8" id="KW-0732">Signal</keyword>
<evidence type="ECO:0000256" key="6">
    <source>
        <dbReference type="ARBA" id="ARBA00023136"/>
    </source>
</evidence>
<protein>
    <recommendedName>
        <fullName evidence="7">Dolichol-phosphate mannosyltransferase subunit 3</fullName>
    </recommendedName>
</protein>
<proteinExistence type="inferred from homology"/>
<reference evidence="9" key="1">
    <citation type="submission" date="2021-01" db="EMBL/GenBank/DDBJ databases">
        <authorList>
            <person name="Corre E."/>
            <person name="Pelletier E."/>
            <person name="Niang G."/>
            <person name="Scheremetjew M."/>
            <person name="Finn R."/>
            <person name="Kale V."/>
            <person name="Holt S."/>
            <person name="Cochrane G."/>
            <person name="Meng A."/>
            <person name="Brown T."/>
            <person name="Cohen L."/>
        </authorList>
    </citation>
    <scope>NUCLEOTIDE SEQUENCE</scope>
    <source>
        <strain evidence="9">Pop2</strain>
    </source>
</reference>
<evidence type="ECO:0000256" key="4">
    <source>
        <dbReference type="ARBA" id="ARBA00022824"/>
    </source>
</evidence>
<keyword evidence="6 7" id="KW-0472">Membrane</keyword>
<evidence type="ECO:0000256" key="3">
    <source>
        <dbReference type="ARBA" id="ARBA00022692"/>
    </source>
</evidence>
<evidence type="ECO:0000256" key="2">
    <source>
        <dbReference type="ARBA" id="ARBA00010430"/>
    </source>
</evidence>
<dbReference type="InterPro" id="IPR013174">
    <property type="entry name" value="DPM3"/>
</dbReference>
<dbReference type="GO" id="GO:0005789">
    <property type="term" value="C:endoplasmic reticulum membrane"/>
    <property type="evidence" value="ECO:0007669"/>
    <property type="project" value="UniProtKB-SubCell"/>
</dbReference>
<comment type="subunit">
    <text evidence="7">Component of the dolichol-phosphate mannose (DPM) synthase complex.</text>
</comment>
<evidence type="ECO:0000256" key="1">
    <source>
        <dbReference type="ARBA" id="ARBA00004477"/>
    </source>
</evidence>
<keyword evidence="3 7" id="KW-0812">Transmembrane</keyword>
<feature type="transmembrane region" description="Helical" evidence="7">
    <location>
        <begin position="50"/>
        <end position="72"/>
    </location>
</feature>
<evidence type="ECO:0000313" key="9">
    <source>
        <dbReference type="EMBL" id="CAD9313843.1"/>
    </source>
</evidence>
<evidence type="ECO:0000256" key="5">
    <source>
        <dbReference type="ARBA" id="ARBA00022989"/>
    </source>
</evidence>
<dbReference type="EMBL" id="HBGN01000422">
    <property type="protein sequence ID" value="CAD9313843.1"/>
    <property type="molecule type" value="Transcribed_RNA"/>
</dbReference>
<sequence length="100" mass="10787">MLRYQLFLSYLIALCVLWSSAKQPQQKQTIASFLSVSSSTADVLIDLAPLWVIIGLALYGIGSIALAMLTFASCPAALAELENDVKEAKVQLTKLGIQLS</sequence>
<keyword evidence="5 7" id="KW-1133">Transmembrane helix</keyword>
<comment type="pathway">
    <text evidence="7">Protein modification; protein glycosylation.</text>
</comment>
<comment type="similarity">
    <text evidence="2 7">Belongs to the DPM3 family.</text>
</comment>
<keyword evidence="4 7" id="KW-0256">Endoplasmic reticulum</keyword>
<organism evidence="9">
    <name type="scientific">Ditylum brightwellii</name>
    <dbReference type="NCBI Taxonomy" id="49249"/>
    <lineage>
        <taxon>Eukaryota</taxon>
        <taxon>Sar</taxon>
        <taxon>Stramenopiles</taxon>
        <taxon>Ochrophyta</taxon>
        <taxon>Bacillariophyta</taxon>
        <taxon>Mediophyceae</taxon>
        <taxon>Lithodesmiophycidae</taxon>
        <taxon>Lithodesmiales</taxon>
        <taxon>Lithodesmiaceae</taxon>
        <taxon>Ditylum</taxon>
    </lineage>
</organism>